<gene>
    <name evidence="2" type="ORF">FXF68_27765</name>
</gene>
<dbReference type="Proteomes" id="UP000323505">
    <property type="component" value="Unassembled WGS sequence"/>
</dbReference>
<feature type="domain" description="DUF397" evidence="1">
    <location>
        <begin position="5"/>
        <end position="57"/>
    </location>
</feature>
<dbReference type="RefSeq" id="WP_148764218.1">
    <property type="nucleotide sequence ID" value="NZ_VSRQ01000006.1"/>
</dbReference>
<comment type="caution">
    <text evidence="2">The sequence shown here is derived from an EMBL/GenBank/DDBJ whole genome shotgun (WGS) entry which is preliminary data.</text>
</comment>
<protein>
    <submittedName>
        <fullName evidence="2">DUF397 domain-containing protein</fullName>
    </submittedName>
</protein>
<dbReference type="InterPro" id="IPR007278">
    <property type="entry name" value="DUF397"/>
</dbReference>
<dbReference type="AlphaFoldDB" id="A0A5D3FCH4"/>
<keyword evidence="3" id="KW-1185">Reference proteome</keyword>
<proteinExistence type="predicted"/>
<organism evidence="2 3">
    <name type="scientific">Actinomadura decatromicini</name>
    <dbReference type="NCBI Taxonomy" id="2604572"/>
    <lineage>
        <taxon>Bacteria</taxon>
        <taxon>Bacillati</taxon>
        <taxon>Actinomycetota</taxon>
        <taxon>Actinomycetes</taxon>
        <taxon>Streptosporangiales</taxon>
        <taxon>Thermomonosporaceae</taxon>
        <taxon>Actinomadura</taxon>
    </lineage>
</organism>
<accession>A0A5D3FCH4</accession>
<evidence type="ECO:0000313" key="3">
    <source>
        <dbReference type="Proteomes" id="UP000323505"/>
    </source>
</evidence>
<evidence type="ECO:0000313" key="2">
    <source>
        <dbReference type="EMBL" id="TYK46011.1"/>
    </source>
</evidence>
<evidence type="ECO:0000259" key="1">
    <source>
        <dbReference type="Pfam" id="PF04149"/>
    </source>
</evidence>
<reference evidence="2 3" key="1">
    <citation type="submission" date="2019-08" db="EMBL/GenBank/DDBJ databases">
        <title>Actinomadura sp. nov. CYP1-5 isolated from mountain soil.</title>
        <authorList>
            <person name="Songsumanus A."/>
            <person name="Kuncharoen N."/>
            <person name="Kudo T."/>
            <person name="Yuki M."/>
            <person name="Igarashi Y."/>
            <person name="Tanasupawat S."/>
        </authorList>
    </citation>
    <scope>NUCLEOTIDE SEQUENCE [LARGE SCALE GENOMIC DNA]</scope>
    <source>
        <strain evidence="2 3">CYP1-5</strain>
    </source>
</reference>
<sequence length="58" mass="6308">MATRVWRKASRSTAQGGDCVEVARLSGFIGVRDSQAPDGPRLHITPDAFRALITALKR</sequence>
<dbReference type="EMBL" id="VSRQ01000006">
    <property type="protein sequence ID" value="TYK46011.1"/>
    <property type="molecule type" value="Genomic_DNA"/>
</dbReference>
<name>A0A5D3FCH4_9ACTN</name>
<dbReference type="Pfam" id="PF04149">
    <property type="entry name" value="DUF397"/>
    <property type="match status" value="1"/>
</dbReference>